<dbReference type="Gene3D" id="1.10.10.60">
    <property type="entry name" value="Homeodomain-like"/>
    <property type="match status" value="1"/>
</dbReference>
<dbReference type="EMBL" id="FOFY01000003">
    <property type="protein sequence ID" value="SEQ48341.1"/>
    <property type="molecule type" value="Genomic_DNA"/>
</dbReference>
<keyword evidence="2" id="KW-0238">DNA-binding</keyword>
<dbReference type="GO" id="GO:0043565">
    <property type="term" value="F:sequence-specific DNA binding"/>
    <property type="evidence" value="ECO:0007669"/>
    <property type="project" value="InterPro"/>
</dbReference>
<dbReference type="InterPro" id="IPR018060">
    <property type="entry name" value="HTH_AraC"/>
</dbReference>
<reference evidence="2 3" key="1">
    <citation type="submission" date="2016-10" db="EMBL/GenBank/DDBJ databases">
        <authorList>
            <person name="Varghese N."/>
            <person name="Submissions S."/>
        </authorList>
    </citation>
    <scope>NUCLEOTIDE SEQUENCE [LARGE SCALE GENOMIC DNA]</scope>
    <source>
        <strain evidence="3">DSM 19823 / KCTC 23066 / CCTCC M 208030 / D25</strain>
    </source>
</reference>
<evidence type="ECO:0000259" key="1">
    <source>
        <dbReference type="PROSITE" id="PS01124"/>
    </source>
</evidence>
<gene>
    <name evidence="2" type="ORF">SAMN04488089_103251</name>
</gene>
<dbReference type="Pfam" id="PF20240">
    <property type="entry name" value="DUF6597"/>
    <property type="match status" value="1"/>
</dbReference>
<evidence type="ECO:0000313" key="2">
    <source>
        <dbReference type="EMBL" id="SEQ48341.1"/>
    </source>
</evidence>
<dbReference type="GO" id="GO:0003700">
    <property type="term" value="F:DNA-binding transcription factor activity"/>
    <property type="evidence" value="ECO:0007669"/>
    <property type="project" value="InterPro"/>
</dbReference>
<dbReference type="AlphaFoldDB" id="A0AAJ5BDB3"/>
<dbReference type="RefSeq" id="WP_041889306.1">
    <property type="nucleotide sequence ID" value="NZ_CP010817.1"/>
</dbReference>
<protein>
    <submittedName>
        <fullName evidence="2">AraC-type DNA-binding protein</fullName>
    </submittedName>
</protein>
<proteinExistence type="predicted"/>
<keyword evidence="3" id="KW-1185">Reference proteome</keyword>
<comment type="caution">
    <text evidence="2">The sequence shown here is derived from an EMBL/GenBank/DDBJ whole genome shotgun (WGS) entry which is preliminary data.</text>
</comment>
<sequence>MTDTINFEEHLFKDQLAIYISSVWVLNNTSSFGHEIVLIPDGMIDMCCFYDLEGNMQKMLFGLCTKPEMTVIPPHSEMRVISFTPLGIEYLLKININDIVDSQCCLPSDFLPQIDFSRGNIQKLITSAYMWVTSIGVEDIEQKKIDLFDIVTKNRGNIVIKELESTIFWNQRQMNRYFNNSFGISLKKYCNVLRFYSNVAGVKRGSFFPDIGFSDQAHFIRETRKLCGVTPRELFQNKNDRFIQLSKFSDI</sequence>
<accession>A0AAJ5BDB3</accession>
<organism evidence="2 3">
    <name type="scientific">Myroides profundi</name>
    <dbReference type="NCBI Taxonomy" id="480520"/>
    <lineage>
        <taxon>Bacteria</taxon>
        <taxon>Pseudomonadati</taxon>
        <taxon>Bacteroidota</taxon>
        <taxon>Flavobacteriia</taxon>
        <taxon>Flavobacteriales</taxon>
        <taxon>Flavobacteriaceae</taxon>
        <taxon>Myroides</taxon>
    </lineage>
</organism>
<name>A0AAJ5BDB3_MYRPR</name>
<feature type="domain" description="HTH araC/xylS-type" evidence="1">
    <location>
        <begin position="210"/>
        <end position="237"/>
    </location>
</feature>
<dbReference type="Proteomes" id="UP000183496">
    <property type="component" value="Unassembled WGS sequence"/>
</dbReference>
<evidence type="ECO:0000313" key="3">
    <source>
        <dbReference type="Proteomes" id="UP000183496"/>
    </source>
</evidence>
<dbReference type="PROSITE" id="PS01124">
    <property type="entry name" value="HTH_ARAC_FAMILY_2"/>
    <property type="match status" value="1"/>
</dbReference>
<dbReference type="InterPro" id="IPR046532">
    <property type="entry name" value="DUF6597"/>
</dbReference>